<feature type="domain" description="Response regulatory" evidence="9">
    <location>
        <begin position="3"/>
        <end position="117"/>
    </location>
</feature>
<evidence type="ECO:0000256" key="6">
    <source>
        <dbReference type="ARBA" id="ARBA00023163"/>
    </source>
</evidence>
<dbReference type="EMBL" id="JXBB01000063">
    <property type="protein sequence ID" value="OAR03328.1"/>
    <property type="molecule type" value="Genomic_DNA"/>
</dbReference>
<dbReference type="PANTHER" id="PTHR48111:SF73">
    <property type="entry name" value="ALKALINE PHOSPHATASE SYNTHESIS TRANSCRIPTIONAL REGULATORY PROTEIN PHOP"/>
    <property type="match status" value="1"/>
</dbReference>
<dbReference type="InterPro" id="IPR001789">
    <property type="entry name" value="Sig_transdc_resp-reg_receiver"/>
</dbReference>
<dbReference type="AlphaFoldDB" id="A0A132NBA0"/>
<dbReference type="Proteomes" id="UP000244180">
    <property type="component" value="Unassembled WGS sequence"/>
</dbReference>
<dbReference type="SUPFAM" id="SSF52172">
    <property type="entry name" value="CheY-like"/>
    <property type="match status" value="1"/>
</dbReference>
<evidence type="ECO:0000256" key="5">
    <source>
        <dbReference type="ARBA" id="ARBA00023125"/>
    </source>
</evidence>
<dbReference type="SMART" id="SM00862">
    <property type="entry name" value="Trans_reg_C"/>
    <property type="match status" value="1"/>
</dbReference>
<proteinExistence type="predicted"/>
<dbReference type="RefSeq" id="WP_066203520.1">
    <property type="nucleotide sequence ID" value="NZ_CBCSAS010000006.1"/>
</dbReference>
<evidence type="ECO:0000256" key="2">
    <source>
        <dbReference type="ARBA" id="ARBA00022553"/>
    </source>
</evidence>
<dbReference type="EMBL" id="PEBV01000009">
    <property type="protein sequence ID" value="PTQ53864.1"/>
    <property type="molecule type" value="Genomic_DNA"/>
</dbReference>
<evidence type="ECO:0000256" key="7">
    <source>
        <dbReference type="PROSITE-ProRule" id="PRU00169"/>
    </source>
</evidence>
<protein>
    <submittedName>
        <fullName evidence="12">Alkaline phosphatase synthesis transcriptional regulatory protein PhoP</fullName>
    </submittedName>
</protein>
<dbReference type="STRING" id="1484.SA87_04025"/>
<evidence type="ECO:0000256" key="4">
    <source>
        <dbReference type="ARBA" id="ARBA00023015"/>
    </source>
</evidence>
<organism evidence="12 14">
    <name type="scientific">Hydrogenibacillus schlegelii</name>
    <name type="common">Bacillus schlegelii</name>
    <dbReference type="NCBI Taxonomy" id="1484"/>
    <lineage>
        <taxon>Bacteria</taxon>
        <taxon>Bacillati</taxon>
        <taxon>Bacillota</taxon>
        <taxon>Bacilli</taxon>
        <taxon>Bacillales</taxon>
        <taxon>Bacillales Family X. Incertae Sedis</taxon>
        <taxon>Hydrogenibacillus</taxon>
    </lineage>
</organism>
<evidence type="ECO:0000259" key="10">
    <source>
        <dbReference type="PROSITE" id="PS51755"/>
    </source>
</evidence>
<reference evidence="12 14" key="2">
    <citation type="submission" date="2017-08" db="EMBL/GenBank/DDBJ databases">
        <title>Burning lignite coal seam in the remote Altai Mountains harbors a hydrogen-driven thermophilic microbial community.</title>
        <authorList>
            <person name="Kadnikov V.V."/>
            <person name="Mardanov A.V."/>
            <person name="Ivasenko D."/>
            <person name="Beletsky A.V."/>
            <person name="Karnachuk O.V."/>
            <person name="Ravin N.V."/>
        </authorList>
    </citation>
    <scope>NUCLEOTIDE SEQUENCE [LARGE SCALE GENOMIC DNA]</scope>
    <source>
        <strain evidence="12">AL33</strain>
    </source>
</reference>
<evidence type="ECO:0000259" key="9">
    <source>
        <dbReference type="PROSITE" id="PS50110"/>
    </source>
</evidence>
<dbReference type="Pfam" id="PF00486">
    <property type="entry name" value="Trans_reg_C"/>
    <property type="match status" value="1"/>
</dbReference>
<evidence type="ECO:0000313" key="13">
    <source>
        <dbReference type="Proteomes" id="UP000243024"/>
    </source>
</evidence>
<dbReference type="InterPro" id="IPR001867">
    <property type="entry name" value="OmpR/PhoB-type_DNA-bd"/>
</dbReference>
<dbReference type="CDD" id="cd00383">
    <property type="entry name" value="trans_reg_C"/>
    <property type="match status" value="1"/>
</dbReference>
<dbReference type="Proteomes" id="UP000243024">
    <property type="component" value="Unassembled WGS sequence"/>
</dbReference>
<evidence type="ECO:0000313" key="14">
    <source>
        <dbReference type="Proteomes" id="UP000244180"/>
    </source>
</evidence>
<name>A0A132NBA0_HYDSH</name>
<keyword evidence="13" id="KW-1185">Reference proteome</keyword>
<keyword evidence="6" id="KW-0804">Transcription</keyword>
<reference evidence="11 13" key="1">
    <citation type="submission" date="2015-09" db="EMBL/GenBank/DDBJ databases">
        <title>Draft genome sequence of Hydrogenibacillus schlegelii DSM 2000.</title>
        <authorList>
            <person name="Hemp J."/>
        </authorList>
    </citation>
    <scope>NUCLEOTIDE SEQUENCE [LARGE SCALE GENOMIC DNA]</scope>
    <source>
        <strain evidence="11 13">MA 48</strain>
    </source>
</reference>
<feature type="modified residue" description="4-aspartylphosphate" evidence="7">
    <location>
        <position position="52"/>
    </location>
</feature>
<comment type="subcellular location">
    <subcellularLocation>
        <location evidence="1">Cytoplasm</location>
    </subcellularLocation>
</comment>
<dbReference type="GO" id="GO:0000976">
    <property type="term" value="F:transcription cis-regulatory region binding"/>
    <property type="evidence" value="ECO:0007669"/>
    <property type="project" value="TreeGrafter"/>
</dbReference>
<dbReference type="OrthoDB" id="9790442at2"/>
<evidence type="ECO:0000256" key="3">
    <source>
        <dbReference type="ARBA" id="ARBA00023012"/>
    </source>
</evidence>
<dbReference type="GO" id="GO:0005829">
    <property type="term" value="C:cytosol"/>
    <property type="evidence" value="ECO:0007669"/>
    <property type="project" value="TreeGrafter"/>
</dbReference>
<feature type="DNA-binding region" description="OmpR/PhoB-type" evidence="8">
    <location>
        <begin position="130"/>
        <end position="229"/>
    </location>
</feature>
<evidence type="ECO:0000313" key="12">
    <source>
        <dbReference type="EMBL" id="PTQ53864.1"/>
    </source>
</evidence>
<sequence>MKRILVVDDEPSIITLLSFNLEKAGYDVASCQDGREALQWIETDPPDLVLLDLMLPGLDGMEVLKRMRAKNIRIPVLMITARDEELDKVLGLELGADDYITKPFRIREVLARIKAVIRRTDGGDRRAEEPLLVTIGELEIDFGRYEVRRAGQPVELTPREYDLLFFMAKNRGKVLTREQLLNHVWNYEFVGDSRIVDVHISHLREKLEDDPKRPRYIKTIRGLGYKLEDRLEDVAEG</sequence>
<dbReference type="PANTHER" id="PTHR48111">
    <property type="entry name" value="REGULATOR OF RPOS"/>
    <property type="match status" value="1"/>
</dbReference>
<dbReference type="InterPro" id="IPR016032">
    <property type="entry name" value="Sig_transdc_resp-reg_C-effctor"/>
</dbReference>
<evidence type="ECO:0000256" key="1">
    <source>
        <dbReference type="ARBA" id="ARBA00004496"/>
    </source>
</evidence>
<dbReference type="SUPFAM" id="SSF46894">
    <property type="entry name" value="C-terminal effector domain of the bipartite response regulators"/>
    <property type="match status" value="1"/>
</dbReference>
<dbReference type="InterPro" id="IPR011006">
    <property type="entry name" value="CheY-like_superfamily"/>
</dbReference>
<keyword evidence="4" id="KW-0805">Transcription regulation</keyword>
<dbReference type="Gene3D" id="6.10.250.690">
    <property type="match status" value="1"/>
</dbReference>
<dbReference type="InterPro" id="IPR036388">
    <property type="entry name" value="WH-like_DNA-bd_sf"/>
</dbReference>
<gene>
    <name evidence="12" type="ORF">HSCHL_1238</name>
    <name evidence="11" type="ORF">SA87_04025</name>
</gene>
<dbReference type="GO" id="GO:0032993">
    <property type="term" value="C:protein-DNA complex"/>
    <property type="evidence" value="ECO:0007669"/>
    <property type="project" value="TreeGrafter"/>
</dbReference>
<accession>A0A132NBA0</accession>
<comment type="caution">
    <text evidence="12">The sequence shown here is derived from an EMBL/GenBank/DDBJ whole genome shotgun (WGS) entry which is preliminary data.</text>
</comment>
<dbReference type="PROSITE" id="PS50110">
    <property type="entry name" value="RESPONSE_REGULATORY"/>
    <property type="match status" value="1"/>
</dbReference>
<dbReference type="GO" id="GO:0006355">
    <property type="term" value="P:regulation of DNA-templated transcription"/>
    <property type="evidence" value="ECO:0007669"/>
    <property type="project" value="InterPro"/>
</dbReference>
<dbReference type="FunFam" id="1.10.10.10:FF:000018">
    <property type="entry name" value="DNA-binding response regulator ResD"/>
    <property type="match status" value="1"/>
</dbReference>
<dbReference type="PROSITE" id="PS51755">
    <property type="entry name" value="OMPR_PHOB"/>
    <property type="match status" value="1"/>
</dbReference>
<dbReference type="FunFam" id="3.40.50.2300:FF:000001">
    <property type="entry name" value="DNA-binding response regulator PhoB"/>
    <property type="match status" value="1"/>
</dbReference>
<keyword evidence="2 7" id="KW-0597">Phosphoprotein</keyword>
<keyword evidence="3" id="KW-0902">Two-component regulatory system</keyword>
<dbReference type="SMART" id="SM00448">
    <property type="entry name" value="REC"/>
    <property type="match status" value="1"/>
</dbReference>
<feature type="domain" description="OmpR/PhoB-type" evidence="10">
    <location>
        <begin position="130"/>
        <end position="229"/>
    </location>
</feature>
<dbReference type="Gene3D" id="3.40.50.2300">
    <property type="match status" value="1"/>
</dbReference>
<dbReference type="GO" id="GO:0000156">
    <property type="term" value="F:phosphorelay response regulator activity"/>
    <property type="evidence" value="ECO:0007669"/>
    <property type="project" value="TreeGrafter"/>
</dbReference>
<dbReference type="InterPro" id="IPR039420">
    <property type="entry name" value="WalR-like"/>
</dbReference>
<evidence type="ECO:0000313" key="11">
    <source>
        <dbReference type="EMBL" id="OAR03328.1"/>
    </source>
</evidence>
<dbReference type="Pfam" id="PF00072">
    <property type="entry name" value="Response_reg"/>
    <property type="match status" value="1"/>
</dbReference>
<keyword evidence="5 8" id="KW-0238">DNA-binding</keyword>
<evidence type="ECO:0000256" key="8">
    <source>
        <dbReference type="PROSITE-ProRule" id="PRU01091"/>
    </source>
</evidence>
<dbReference type="Gene3D" id="1.10.10.10">
    <property type="entry name" value="Winged helix-like DNA-binding domain superfamily/Winged helix DNA-binding domain"/>
    <property type="match status" value="1"/>
</dbReference>